<dbReference type="GO" id="GO:0046872">
    <property type="term" value="F:metal ion binding"/>
    <property type="evidence" value="ECO:0007669"/>
    <property type="project" value="UniProtKB-KW"/>
</dbReference>
<dbReference type="InterPro" id="IPR017896">
    <property type="entry name" value="4Fe4S_Fe-S-bd"/>
</dbReference>
<keyword evidence="6" id="KW-0560">Oxidoreductase</keyword>
<dbReference type="SUPFAM" id="SSF54862">
    <property type="entry name" value="4Fe-4S ferredoxins"/>
    <property type="match status" value="1"/>
</dbReference>
<evidence type="ECO:0000259" key="9">
    <source>
        <dbReference type="PROSITE" id="PS51379"/>
    </source>
</evidence>
<dbReference type="OrthoDB" id="368873at2"/>
<keyword evidence="4" id="KW-0288">FMN</keyword>
<dbReference type="eggNOG" id="COG0778">
    <property type="taxonomic scope" value="Bacteria"/>
</dbReference>
<reference evidence="10 11" key="1">
    <citation type="submission" date="2007-10" db="EMBL/GenBank/DDBJ databases">
        <title>Complete sequence of Desulfococcus oleovorans Hxd3.</title>
        <authorList>
            <consortium name="US DOE Joint Genome Institute"/>
            <person name="Copeland A."/>
            <person name="Lucas S."/>
            <person name="Lapidus A."/>
            <person name="Barry K."/>
            <person name="Glavina del Rio T."/>
            <person name="Dalin E."/>
            <person name="Tice H."/>
            <person name="Pitluck S."/>
            <person name="Kiss H."/>
            <person name="Brettin T."/>
            <person name="Bruce D."/>
            <person name="Detter J.C."/>
            <person name="Han C."/>
            <person name="Schmutz J."/>
            <person name="Larimer F."/>
            <person name="Land M."/>
            <person name="Hauser L."/>
            <person name="Kyrpides N."/>
            <person name="Kim E."/>
            <person name="Wawrik B."/>
            <person name="Richardson P."/>
        </authorList>
    </citation>
    <scope>NUCLEOTIDE SEQUENCE [LARGE SCALE GENOMIC DNA]</scope>
    <source>
        <strain evidence="11">DSM 6200 / JCM 39069 / Hxd3</strain>
    </source>
</reference>
<protein>
    <submittedName>
        <fullName evidence="10">Nitroreductase</fullName>
    </submittedName>
</protein>
<dbReference type="STRING" id="96561.Dole_1688"/>
<dbReference type="InterPro" id="IPR029479">
    <property type="entry name" value="Nitroreductase"/>
</dbReference>
<evidence type="ECO:0000256" key="8">
    <source>
        <dbReference type="ARBA" id="ARBA00023014"/>
    </source>
</evidence>
<dbReference type="PROSITE" id="PS00198">
    <property type="entry name" value="4FE4S_FER_1"/>
    <property type="match status" value="1"/>
</dbReference>
<dbReference type="InterPro" id="IPR017900">
    <property type="entry name" value="4Fe4S_Fe_S_CS"/>
</dbReference>
<dbReference type="eggNOG" id="COG1145">
    <property type="taxonomic scope" value="Bacteria"/>
</dbReference>
<dbReference type="EMBL" id="CP000859">
    <property type="protein sequence ID" value="ABW67492.1"/>
    <property type="molecule type" value="Genomic_DNA"/>
</dbReference>
<keyword evidence="5" id="KW-0479">Metal-binding</keyword>
<evidence type="ECO:0000256" key="7">
    <source>
        <dbReference type="ARBA" id="ARBA00023004"/>
    </source>
</evidence>
<comment type="cofactor">
    <cofactor evidence="1">
        <name>FMN</name>
        <dbReference type="ChEBI" id="CHEBI:58210"/>
    </cofactor>
</comment>
<proteinExistence type="inferred from homology"/>
<keyword evidence="7" id="KW-0408">Iron</keyword>
<evidence type="ECO:0000256" key="4">
    <source>
        <dbReference type="ARBA" id="ARBA00022643"/>
    </source>
</evidence>
<evidence type="ECO:0000256" key="6">
    <source>
        <dbReference type="ARBA" id="ARBA00023002"/>
    </source>
</evidence>
<comment type="similarity">
    <text evidence="2">Belongs to the nitroreductase family.</text>
</comment>
<dbReference type="PANTHER" id="PTHR43673">
    <property type="entry name" value="NAD(P)H NITROREDUCTASE YDGI-RELATED"/>
    <property type="match status" value="1"/>
</dbReference>
<keyword evidence="8" id="KW-0411">Iron-sulfur</keyword>
<dbReference type="Pfam" id="PF13237">
    <property type="entry name" value="Fer4_10"/>
    <property type="match status" value="1"/>
</dbReference>
<dbReference type="HOGENOM" id="CLU_070764_2_0_7"/>
<name>A9A0J2_DESOH</name>
<dbReference type="CDD" id="cd02143">
    <property type="entry name" value="nitroreductase_FeS-like"/>
    <property type="match status" value="1"/>
</dbReference>
<organism evidence="10 11">
    <name type="scientific">Desulfosudis oleivorans (strain DSM 6200 / JCM 39069 / Hxd3)</name>
    <name type="common">Desulfococcus oleovorans</name>
    <dbReference type="NCBI Taxonomy" id="96561"/>
    <lineage>
        <taxon>Bacteria</taxon>
        <taxon>Pseudomonadati</taxon>
        <taxon>Thermodesulfobacteriota</taxon>
        <taxon>Desulfobacteria</taxon>
        <taxon>Desulfobacterales</taxon>
        <taxon>Desulfosudaceae</taxon>
        <taxon>Desulfosudis</taxon>
    </lineage>
</organism>
<sequence>MPLFTIDADKCNRDNICAAECPVKIIKINSDSVPTPVTGAETVCIRCGHCVAVCPTGALSHVDLKPEDCLPVKPEWLLSPEQAEHFLRYRRSIRTYKDKPVDRQTLEKLIHIARYAPSGHNMQPVQWQVIYDKDEVRRLSGHVIDWMRHMLSAAPAMAKAMHFDLVVGAWDFGVDVVSRGAPHLILANGPAANPSSQSACTIALTYLELAVPAFGLGACWNGFFNAAAMTWKPLQADLGLAEGEKNFGAMMVGHPKFKYHRMPERNAPVIRWA</sequence>
<dbReference type="Gene3D" id="3.40.109.10">
    <property type="entry name" value="NADH Oxidase"/>
    <property type="match status" value="1"/>
</dbReference>
<keyword evidence="11" id="KW-1185">Reference proteome</keyword>
<dbReference type="PROSITE" id="PS51379">
    <property type="entry name" value="4FE4S_FER_2"/>
    <property type="match status" value="2"/>
</dbReference>
<dbReference type="RefSeq" id="WP_012175108.1">
    <property type="nucleotide sequence ID" value="NC_009943.1"/>
</dbReference>
<keyword evidence="3" id="KW-0285">Flavoprotein</keyword>
<dbReference type="PANTHER" id="PTHR43673:SF2">
    <property type="entry name" value="NITROREDUCTASE"/>
    <property type="match status" value="1"/>
</dbReference>
<gene>
    <name evidence="10" type="ordered locus">Dole_1688</name>
</gene>
<dbReference type="Proteomes" id="UP000008561">
    <property type="component" value="Chromosome"/>
</dbReference>
<evidence type="ECO:0000313" key="11">
    <source>
        <dbReference type="Proteomes" id="UP000008561"/>
    </source>
</evidence>
<evidence type="ECO:0000256" key="5">
    <source>
        <dbReference type="ARBA" id="ARBA00022723"/>
    </source>
</evidence>
<dbReference type="Pfam" id="PF00881">
    <property type="entry name" value="Nitroreductase"/>
    <property type="match status" value="1"/>
</dbReference>
<accession>A9A0J2</accession>
<feature type="domain" description="4Fe-4S ferredoxin-type" evidence="9">
    <location>
        <begin position="2"/>
        <end position="31"/>
    </location>
</feature>
<dbReference type="GO" id="GO:0051536">
    <property type="term" value="F:iron-sulfur cluster binding"/>
    <property type="evidence" value="ECO:0007669"/>
    <property type="project" value="UniProtKB-KW"/>
</dbReference>
<dbReference type="SUPFAM" id="SSF55469">
    <property type="entry name" value="FMN-dependent nitroreductase-like"/>
    <property type="match status" value="1"/>
</dbReference>
<dbReference type="KEGG" id="dol:Dole_1688"/>
<dbReference type="InterPro" id="IPR000415">
    <property type="entry name" value="Nitroreductase-like"/>
</dbReference>
<dbReference type="Gene3D" id="3.30.70.20">
    <property type="match status" value="1"/>
</dbReference>
<evidence type="ECO:0000256" key="1">
    <source>
        <dbReference type="ARBA" id="ARBA00001917"/>
    </source>
</evidence>
<dbReference type="GO" id="GO:0016491">
    <property type="term" value="F:oxidoreductase activity"/>
    <property type="evidence" value="ECO:0007669"/>
    <property type="project" value="UniProtKB-KW"/>
</dbReference>
<evidence type="ECO:0000256" key="3">
    <source>
        <dbReference type="ARBA" id="ARBA00022630"/>
    </source>
</evidence>
<feature type="domain" description="4Fe-4S ferredoxin-type" evidence="9">
    <location>
        <begin position="34"/>
        <end position="64"/>
    </location>
</feature>
<evidence type="ECO:0000313" key="10">
    <source>
        <dbReference type="EMBL" id="ABW67492.1"/>
    </source>
</evidence>
<evidence type="ECO:0000256" key="2">
    <source>
        <dbReference type="ARBA" id="ARBA00007118"/>
    </source>
</evidence>
<dbReference type="AlphaFoldDB" id="A9A0J2"/>